<reference evidence="2" key="1">
    <citation type="submission" date="2021-01" db="EMBL/GenBank/DDBJ databases">
        <authorList>
            <person name="Corre E."/>
            <person name="Pelletier E."/>
            <person name="Niang G."/>
            <person name="Scheremetjew M."/>
            <person name="Finn R."/>
            <person name="Kale V."/>
            <person name="Holt S."/>
            <person name="Cochrane G."/>
            <person name="Meng A."/>
            <person name="Brown T."/>
            <person name="Cohen L."/>
        </authorList>
    </citation>
    <scope>NUCLEOTIDE SEQUENCE</scope>
    <source>
        <strain evidence="2">B650</strain>
    </source>
</reference>
<evidence type="ECO:0000259" key="1">
    <source>
        <dbReference type="Pfam" id="PF20710"/>
    </source>
</evidence>
<organism evidence="2">
    <name type="scientific">Leptocylindrus danicus</name>
    <dbReference type="NCBI Taxonomy" id="163516"/>
    <lineage>
        <taxon>Eukaryota</taxon>
        <taxon>Sar</taxon>
        <taxon>Stramenopiles</taxon>
        <taxon>Ochrophyta</taxon>
        <taxon>Bacillariophyta</taxon>
        <taxon>Coscinodiscophyceae</taxon>
        <taxon>Chaetocerotophycidae</taxon>
        <taxon>Leptocylindrales</taxon>
        <taxon>Leptocylindraceae</taxon>
        <taxon>Leptocylindrus</taxon>
    </lineage>
</organism>
<dbReference type="AlphaFoldDB" id="A0A7S2KQV1"/>
<name>A0A7S2KQV1_9STRA</name>
<gene>
    <name evidence="2" type="ORF">LDAN0321_LOCUS11212</name>
</gene>
<dbReference type="EMBL" id="HBGY01017326">
    <property type="protein sequence ID" value="CAD9584153.1"/>
    <property type="molecule type" value="Transcribed_RNA"/>
</dbReference>
<evidence type="ECO:0000313" key="2">
    <source>
        <dbReference type="EMBL" id="CAD9584153.1"/>
    </source>
</evidence>
<proteinExistence type="predicted"/>
<accession>A0A7S2KQV1</accession>
<protein>
    <recommendedName>
        <fullName evidence="1">DUF6824 domain-containing protein</fullName>
    </recommendedName>
</protein>
<sequence>MQAATPTVTPNHPGLAMMINVEDIIRRSQQGSQPTLTNVTKPFPNDVLCGRGGGSQNHIGNKEYRSVIAMNKRRYIEASRRHKSLLVESIVKAVRLQNPPGRFLEKDSKTGMWNDIGDKRAFAKTCQAIREGAPKIREEMQREHGGTTDVVVSKGLTATTAPPVKTEHVVINTATTPKAVPTSTDTATATTTKQQGYSVSLKAVSASVPVTSTDNTAATTNNNKARHPGELTIAFSSPMPTTQCTVNVSVPAQITSTSSWKTPVNWVTDMFSKGSSGNSNNMKMTEVDEHNVVTPLSLSAHSELEDDHIDEAEIMNAPIAEFDSLAMSIANASLDMCMHGGSQSLDIAMHGSVSGGCGTSYNMEPLSLDTTNHFVEDDVDMVMDAVINSDKESEMRDFLSTIIDAPKNQSGWKRRKIHEEPSIFIDAVSTD</sequence>
<feature type="domain" description="DUF6824" evidence="1">
    <location>
        <begin position="46"/>
        <end position="131"/>
    </location>
</feature>
<dbReference type="InterPro" id="IPR049227">
    <property type="entry name" value="DUF6824"/>
</dbReference>
<dbReference type="Pfam" id="PF20710">
    <property type="entry name" value="DUF6824"/>
    <property type="match status" value="1"/>
</dbReference>